<evidence type="ECO:0000256" key="1">
    <source>
        <dbReference type="ARBA" id="ARBA00004123"/>
    </source>
</evidence>
<evidence type="ECO:0000256" key="2">
    <source>
        <dbReference type="ARBA" id="ARBA00022845"/>
    </source>
</evidence>
<dbReference type="Gramene" id="PHT72935">
    <property type="protein sequence ID" value="PHT72935"/>
    <property type="gene ID" value="T459_23720"/>
</dbReference>
<dbReference type="PANTHER" id="PTHR18034">
    <property type="entry name" value="CELL CYCLE CONTROL PROTEIN CWF22-RELATED"/>
    <property type="match status" value="1"/>
</dbReference>
<evidence type="ECO:0000313" key="6">
    <source>
        <dbReference type="Proteomes" id="UP000222542"/>
    </source>
</evidence>
<gene>
    <name evidence="5" type="ORF">T459_23720</name>
</gene>
<dbReference type="EMBL" id="AYRZ02000009">
    <property type="protein sequence ID" value="PHT72935.1"/>
    <property type="molecule type" value="Genomic_DNA"/>
</dbReference>
<dbReference type="Pfam" id="PF02847">
    <property type="entry name" value="MA3"/>
    <property type="match status" value="1"/>
</dbReference>
<name>A0A2G2YTE7_CAPAN</name>
<dbReference type="InterPro" id="IPR050781">
    <property type="entry name" value="CWC22_splicing_factor"/>
</dbReference>
<dbReference type="InterPro" id="IPR003891">
    <property type="entry name" value="Initiation_fac_eIF4g_MI"/>
</dbReference>
<sequence>MISCVASVCPKYSHSNWSCLCAFLRIKSEKAVVRVIKGIADLSISGVFLDSYIYLFPLSIQVIWGFLWKFLHVEEQRILGGGDPDEESEDDQQMKIEDETRQTDLFNLRWTIYLTIMSSAELEAAGHKLLKIKLEPDQEMELYIMLLECCSQEKTFPHYFSLLGPAVMHGQ</sequence>
<keyword evidence="3" id="KW-0539">Nucleus</keyword>
<organism evidence="5 6">
    <name type="scientific">Capsicum annuum</name>
    <name type="common">Capsicum pepper</name>
    <dbReference type="NCBI Taxonomy" id="4072"/>
    <lineage>
        <taxon>Eukaryota</taxon>
        <taxon>Viridiplantae</taxon>
        <taxon>Streptophyta</taxon>
        <taxon>Embryophyta</taxon>
        <taxon>Tracheophyta</taxon>
        <taxon>Spermatophyta</taxon>
        <taxon>Magnoliopsida</taxon>
        <taxon>eudicotyledons</taxon>
        <taxon>Gunneridae</taxon>
        <taxon>Pentapetalae</taxon>
        <taxon>asterids</taxon>
        <taxon>lamiids</taxon>
        <taxon>Solanales</taxon>
        <taxon>Solanaceae</taxon>
        <taxon>Solanoideae</taxon>
        <taxon>Capsiceae</taxon>
        <taxon>Capsicum</taxon>
    </lineage>
</organism>
<dbReference type="PANTHER" id="PTHR18034:SF8">
    <property type="entry name" value="MI DOMAIN-CONTAINING PROTEIN"/>
    <property type="match status" value="1"/>
</dbReference>
<comment type="subcellular location">
    <subcellularLocation>
        <location evidence="1">Nucleus</location>
    </subcellularLocation>
</comment>
<dbReference type="Proteomes" id="UP000222542">
    <property type="component" value="Unassembled WGS sequence"/>
</dbReference>
<reference evidence="5 6" key="2">
    <citation type="journal article" date="2017" name="Genome Biol.">
        <title>New reference genome sequences of hot pepper reveal the massive evolution of plant disease-resistance genes by retroduplication.</title>
        <authorList>
            <person name="Kim S."/>
            <person name="Park J."/>
            <person name="Yeom S.I."/>
            <person name="Kim Y.M."/>
            <person name="Seo E."/>
            <person name="Kim K.T."/>
            <person name="Kim M.S."/>
            <person name="Lee J.M."/>
            <person name="Cheong K."/>
            <person name="Shin H.S."/>
            <person name="Kim S.B."/>
            <person name="Han K."/>
            <person name="Lee J."/>
            <person name="Park M."/>
            <person name="Lee H.A."/>
            <person name="Lee H.Y."/>
            <person name="Lee Y."/>
            <person name="Oh S."/>
            <person name="Lee J.H."/>
            <person name="Choi E."/>
            <person name="Choi E."/>
            <person name="Lee S.E."/>
            <person name="Jeon J."/>
            <person name="Kim H."/>
            <person name="Choi G."/>
            <person name="Song H."/>
            <person name="Lee J."/>
            <person name="Lee S.C."/>
            <person name="Kwon J.K."/>
            <person name="Lee H.Y."/>
            <person name="Koo N."/>
            <person name="Hong Y."/>
            <person name="Kim R.W."/>
            <person name="Kang W.H."/>
            <person name="Huh J.H."/>
            <person name="Kang B.C."/>
            <person name="Yang T.J."/>
            <person name="Lee Y.H."/>
            <person name="Bennetzen J.L."/>
            <person name="Choi D."/>
        </authorList>
    </citation>
    <scope>NUCLEOTIDE SEQUENCE [LARGE SCALE GENOMIC DNA]</scope>
    <source>
        <strain evidence="6">cv. CM334</strain>
    </source>
</reference>
<dbReference type="STRING" id="4072.A0A2G2YTE7"/>
<accession>A0A2G2YTE7</accession>
<dbReference type="AlphaFoldDB" id="A0A2G2YTE7"/>
<dbReference type="GO" id="GO:0005634">
    <property type="term" value="C:nucleus"/>
    <property type="evidence" value="ECO:0007669"/>
    <property type="project" value="UniProtKB-SubCell"/>
</dbReference>
<feature type="domain" description="MI" evidence="4">
    <location>
        <begin position="107"/>
        <end position="171"/>
    </location>
</feature>
<evidence type="ECO:0000313" key="5">
    <source>
        <dbReference type="EMBL" id="PHT72935.1"/>
    </source>
</evidence>
<evidence type="ECO:0000259" key="4">
    <source>
        <dbReference type="PROSITE" id="PS51366"/>
    </source>
</evidence>
<dbReference type="PROSITE" id="PS51366">
    <property type="entry name" value="MI"/>
    <property type="match status" value="1"/>
</dbReference>
<evidence type="ECO:0000256" key="3">
    <source>
        <dbReference type="ARBA" id="ARBA00023242"/>
    </source>
</evidence>
<proteinExistence type="predicted"/>
<protein>
    <recommendedName>
        <fullName evidence="4">MI domain-containing protein</fullName>
    </recommendedName>
</protein>
<comment type="caution">
    <text evidence="5">The sequence shown here is derived from an EMBL/GenBank/DDBJ whole genome shotgun (WGS) entry which is preliminary data.</text>
</comment>
<reference evidence="5 6" key="1">
    <citation type="journal article" date="2014" name="Nat. Genet.">
        <title>Genome sequence of the hot pepper provides insights into the evolution of pungency in Capsicum species.</title>
        <authorList>
            <person name="Kim S."/>
            <person name="Park M."/>
            <person name="Yeom S.I."/>
            <person name="Kim Y.M."/>
            <person name="Lee J.M."/>
            <person name="Lee H.A."/>
            <person name="Seo E."/>
            <person name="Choi J."/>
            <person name="Cheong K."/>
            <person name="Kim K.T."/>
            <person name="Jung K."/>
            <person name="Lee G.W."/>
            <person name="Oh S.K."/>
            <person name="Bae C."/>
            <person name="Kim S.B."/>
            <person name="Lee H.Y."/>
            <person name="Kim S.Y."/>
            <person name="Kim M.S."/>
            <person name="Kang B.C."/>
            <person name="Jo Y.D."/>
            <person name="Yang H.B."/>
            <person name="Jeong H.J."/>
            <person name="Kang W.H."/>
            <person name="Kwon J.K."/>
            <person name="Shin C."/>
            <person name="Lim J.Y."/>
            <person name="Park J.H."/>
            <person name="Huh J.H."/>
            <person name="Kim J.S."/>
            <person name="Kim B.D."/>
            <person name="Cohen O."/>
            <person name="Paran I."/>
            <person name="Suh M.C."/>
            <person name="Lee S.B."/>
            <person name="Kim Y.K."/>
            <person name="Shin Y."/>
            <person name="Noh S.J."/>
            <person name="Park J."/>
            <person name="Seo Y.S."/>
            <person name="Kwon S.Y."/>
            <person name="Kim H.A."/>
            <person name="Park J.M."/>
            <person name="Kim H.J."/>
            <person name="Choi S.B."/>
            <person name="Bosland P.W."/>
            <person name="Reeves G."/>
            <person name="Jo S.H."/>
            <person name="Lee B.W."/>
            <person name="Cho H.T."/>
            <person name="Choi H.S."/>
            <person name="Lee M.S."/>
            <person name="Yu Y."/>
            <person name="Do Choi Y."/>
            <person name="Park B.S."/>
            <person name="van Deynze A."/>
            <person name="Ashrafi H."/>
            <person name="Hill T."/>
            <person name="Kim W.T."/>
            <person name="Pai H.S."/>
            <person name="Ahn H.K."/>
            <person name="Yeam I."/>
            <person name="Giovannoni J.J."/>
            <person name="Rose J.K."/>
            <person name="Sorensen I."/>
            <person name="Lee S.J."/>
            <person name="Kim R.W."/>
            <person name="Choi I.Y."/>
            <person name="Choi B.S."/>
            <person name="Lim J.S."/>
            <person name="Lee Y.H."/>
            <person name="Choi D."/>
        </authorList>
    </citation>
    <scope>NUCLEOTIDE SEQUENCE [LARGE SCALE GENOMIC DNA]</scope>
    <source>
        <strain evidence="6">cv. CM334</strain>
    </source>
</reference>
<dbReference type="GO" id="GO:0006417">
    <property type="term" value="P:regulation of translation"/>
    <property type="evidence" value="ECO:0007669"/>
    <property type="project" value="UniProtKB-KW"/>
</dbReference>
<keyword evidence="2" id="KW-0810">Translation regulation</keyword>
<keyword evidence="6" id="KW-1185">Reference proteome</keyword>